<keyword evidence="4" id="KW-0804">Transcription</keyword>
<comment type="caution">
    <text evidence="8">The sequence shown here is derived from an EMBL/GenBank/DDBJ whole genome shotgun (WGS) entry which is preliminary data.</text>
</comment>
<evidence type="ECO:0000256" key="4">
    <source>
        <dbReference type="ARBA" id="ARBA00023163"/>
    </source>
</evidence>
<evidence type="ECO:0000259" key="6">
    <source>
        <dbReference type="PROSITE" id="PS50043"/>
    </source>
</evidence>
<accession>A0A4V2S608</accession>
<dbReference type="SUPFAM" id="SSF46894">
    <property type="entry name" value="C-terminal effector domain of the bipartite response regulators"/>
    <property type="match status" value="1"/>
</dbReference>
<dbReference type="InterPro" id="IPR039420">
    <property type="entry name" value="WalR-like"/>
</dbReference>
<dbReference type="SMART" id="SM00448">
    <property type="entry name" value="REC"/>
    <property type="match status" value="1"/>
</dbReference>
<proteinExistence type="predicted"/>
<dbReference type="InterPro" id="IPR011006">
    <property type="entry name" value="CheY-like_superfamily"/>
</dbReference>
<dbReference type="PANTHER" id="PTHR43214:SF24">
    <property type="entry name" value="TRANSCRIPTIONAL REGULATORY PROTEIN NARL-RELATED"/>
    <property type="match status" value="1"/>
</dbReference>
<dbReference type="PROSITE" id="PS00622">
    <property type="entry name" value="HTH_LUXR_1"/>
    <property type="match status" value="1"/>
</dbReference>
<evidence type="ECO:0000256" key="1">
    <source>
        <dbReference type="ARBA" id="ARBA00022553"/>
    </source>
</evidence>
<evidence type="ECO:0000256" key="3">
    <source>
        <dbReference type="ARBA" id="ARBA00023125"/>
    </source>
</evidence>
<dbReference type="PANTHER" id="PTHR43214">
    <property type="entry name" value="TWO-COMPONENT RESPONSE REGULATOR"/>
    <property type="match status" value="1"/>
</dbReference>
<dbReference type="InterPro" id="IPR058245">
    <property type="entry name" value="NreC/VraR/RcsB-like_REC"/>
</dbReference>
<dbReference type="CDD" id="cd17535">
    <property type="entry name" value="REC_NarL-like"/>
    <property type="match status" value="1"/>
</dbReference>
<dbReference type="Pfam" id="PF00072">
    <property type="entry name" value="Response_reg"/>
    <property type="match status" value="1"/>
</dbReference>
<dbReference type="PROSITE" id="PS50043">
    <property type="entry name" value="HTH_LUXR_2"/>
    <property type="match status" value="1"/>
</dbReference>
<name>A0A4V2S608_9PSEU</name>
<organism evidence="8 9">
    <name type="scientific">Actinocrispum wychmicini</name>
    <dbReference type="NCBI Taxonomy" id="1213861"/>
    <lineage>
        <taxon>Bacteria</taxon>
        <taxon>Bacillati</taxon>
        <taxon>Actinomycetota</taxon>
        <taxon>Actinomycetes</taxon>
        <taxon>Pseudonocardiales</taxon>
        <taxon>Pseudonocardiaceae</taxon>
        <taxon>Actinocrispum</taxon>
    </lineage>
</organism>
<dbReference type="Gene3D" id="3.40.50.2300">
    <property type="match status" value="1"/>
</dbReference>
<dbReference type="SUPFAM" id="SSF52172">
    <property type="entry name" value="CheY-like"/>
    <property type="match status" value="1"/>
</dbReference>
<evidence type="ECO:0000259" key="7">
    <source>
        <dbReference type="PROSITE" id="PS50110"/>
    </source>
</evidence>
<feature type="domain" description="Response regulatory" evidence="7">
    <location>
        <begin position="3"/>
        <end position="119"/>
    </location>
</feature>
<dbReference type="CDD" id="cd06170">
    <property type="entry name" value="LuxR_C_like"/>
    <property type="match status" value="1"/>
</dbReference>
<dbReference type="InterPro" id="IPR001789">
    <property type="entry name" value="Sig_transdc_resp-reg_receiver"/>
</dbReference>
<evidence type="ECO:0000256" key="5">
    <source>
        <dbReference type="PROSITE-ProRule" id="PRU00169"/>
    </source>
</evidence>
<dbReference type="SMART" id="SM00421">
    <property type="entry name" value="HTH_LUXR"/>
    <property type="match status" value="1"/>
</dbReference>
<dbReference type="GO" id="GO:0006355">
    <property type="term" value="P:regulation of DNA-templated transcription"/>
    <property type="evidence" value="ECO:0007669"/>
    <property type="project" value="InterPro"/>
</dbReference>
<keyword evidence="1 5" id="KW-0597">Phosphoprotein</keyword>
<feature type="domain" description="HTH luxR-type" evidence="6">
    <location>
        <begin position="137"/>
        <end position="202"/>
    </location>
</feature>
<protein>
    <submittedName>
        <fullName evidence="8">DNA-binding NarL/FixJ family response regulator</fullName>
    </submittedName>
</protein>
<evidence type="ECO:0000313" key="9">
    <source>
        <dbReference type="Proteomes" id="UP000295680"/>
    </source>
</evidence>
<reference evidence="8 9" key="1">
    <citation type="submission" date="2019-03" db="EMBL/GenBank/DDBJ databases">
        <title>Genomic Encyclopedia of Type Strains, Phase IV (KMG-IV): sequencing the most valuable type-strain genomes for metagenomic binning, comparative biology and taxonomic classification.</title>
        <authorList>
            <person name="Goeker M."/>
        </authorList>
    </citation>
    <scope>NUCLEOTIDE SEQUENCE [LARGE SCALE GENOMIC DNA]</scope>
    <source>
        <strain evidence="8 9">DSM 45934</strain>
    </source>
</reference>
<dbReference type="GO" id="GO:0000160">
    <property type="term" value="P:phosphorelay signal transduction system"/>
    <property type="evidence" value="ECO:0007669"/>
    <property type="project" value="InterPro"/>
</dbReference>
<gene>
    <name evidence="8" type="ORF">EV192_109160</name>
</gene>
<dbReference type="Pfam" id="PF00196">
    <property type="entry name" value="GerE"/>
    <property type="match status" value="1"/>
</dbReference>
<keyword evidence="9" id="KW-1185">Reference proteome</keyword>
<dbReference type="Proteomes" id="UP000295680">
    <property type="component" value="Unassembled WGS sequence"/>
</dbReference>
<dbReference type="PRINTS" id="PR00038">
    <property type="entry name" value="HTHLUXR"/>
</dbReference>
<dbReference type="EMBL" id="SLWS01000009">
    <property type="protein sequence ID" value="TCO54180.1"/>
    <property type="molecule type" value="Genomic_DNA"/>
</dbReference>
<keyword evidence="3 8" id="KW-0238">DNA-binding</keyword>
<dbReference type="InterPro" id="IPR016032">
    <property type="entry name" value="Sig_transdc_resp-reg_C-effctor"/>
</dbReference>
<dbReference type="InterPro" id="IPR000792">
    <property type="entry name" value="Tscrpt_reg_LuxR_C"/>
</dbReference>
<dbReference type="PROSITE" id="PS50110">
    <property type="entry name" value="RESPONSE_REGULATORY"/>
    <property type="match status" value="1"/>
</dbReference>
<sequence length="207" mass="21374">MITVLVADDEPVVRVGISAILDAEPDIEVAGQAADGRAAVEAVLALRPTVAIVDIRMPGTDGLAATAHITAAAPATKVIVLTTFGQDDHVFAALRAGAEGFLLKDAPPTRIIDAVRAVARGDAMIDPGVTRLLIDRRAARPPGLTPREIDVLTHVASGLSNVEIAGVLGLSPATVKDHVAALLGKLGVRNRVQAAVAAYDLGFVRPR</sequence>
<evidence type="ECO:0000313" key="8">
    <source>
        <dbReference type="EMBL" id="TCO54180.1"/>
    </source>
</evidence>
<evidence type="ECO:0000256" key="2">
    <source>
        <dbReference type="ARBA" id="ARBA00023015"/>
    </source>
</evidence>
<keyword evidence="2" id="KW-0805">Transcription regulation</keyword>
<dbReference type="GO" id="GO:0003677">
    <property type="term" value="F:DNA binding"/>
    <property type="evidence" value="ECO:0007669"/>
    <property type="project" value="UniProtKB-KW"/>
</dbReference>
<dbReference type="AlphaFoldDB" id="A0A4V2S608"/>
<feature type="modified residue" description="4-aspartylphosphate" evidence="5">
    <location>
        <position position="54"/>
    </location>
</feature>